<dbReference type="Gene3D" id="3.20.20.100">
    <property type="entry name" value="NADP-dependent oxidoreductase domain"/>
    <property type="match status" value="1"/>
</dbReference>
<keyword evidence="4" id="KW-0560">Oxidoreductase</keyword>
<dbReference type="Pfam" id="PF06004">
    <property type="entry name" value="DUF903"/>
    <property type="match status" value="1"/>
</dbReference>
<dbReference type="AlphaFoldDB" id="A0A377C4Z9"/>
<dbReference type="Gene3D" id="2.30.30.100">
    <property type="match status" value="1"/>
</dbReference>
<dbReference type="InterPro" id="IPR010305">
    <property type="entry name" value="YgdI/YgdR-like"/>
</dbReference>
<dbReference type="PRINTS" id="PR00069">
    <property type="entry name" value="ALDKETRDTASE"/>
</dbReference>
<dbReference type="InterPro" id="IPR023210">
    <property type="entry name" value="NADP_OxRdtase_dom"/>
</dbReference>
<keyword evidence="3" id="KW-0521">NADP</keyword>
<keyword evidence="5" id="KW-0472">Membrane</keyword>
<sequence>MKKWAVIISAVGLAFAVSGCSSDYVMATKDGRMILTDGKPEIDDDTGLVSYHDQQGNAMQINRDDVSQIIETLTNKVSIRLALRFFSFPFPFPLPFLYSLCRDYKKETAMQYHRIPHSSLEVSTLGLGTMTFGEQNSEADAHAQLDYAVAQGINLIDVAEMYPVPPRPETQGLTETYVGNWLAKHGSREKLIIASKVSGPSRNNDKGIRPDQALDRKNIREALHDSLKRLQTDYLDLYQVHWPQRPTNCFGKLGYSWTDSAPAVSLLDTLDALAEYQRAGKIRYIGVSNETAFGVMRYLHLADKHDLPRIVTIQNPYSLLNRSFEVGLAEVSQYEGVELLAYSCLGFGTLTGKYLNGAKPTGARNTLFSRFTRYSGEQTQKAVAAYVDIARRHGLDPAQMALAFVRRQPFVASTLLGATTMEQLKTNVESLHLELSEDVLAEIEAVHQVYTYPAP</sequence>
<dbReference type="GO" id="GO:0016491">
    <property type="term" value="F:oxidoreductase activity"/>
    <property type="evidence" value="ECO:0007669"/>
    <property type="project" value="UniProtKB-KW"/>
</dbReference>
<reference evidence="12 13" key="1">
    <citation type="submission" date="2018-06" db="EMBL/GenBank/DDBJ databases">
        <authorList>
            <consortium name="Pathogen Informatics"/>
            <person name="Doyle S."/>
        </authorList>
    </citation>
    <scope>NUCLEOTIDE SEQUENCE [LARGE SCALE GENOMIC DNA]</scope>
    <source>
        <strain evidence="12 13">NCTC10429</strain>
    </source>
</reference>
<evidence type="ECO:0000256" key="2">
    <source>
        <dbReference type="ARBA" id="ARBA00022729"/>
    </source>
</evidence>
<evidence type="ECO:0000256" key="6">
    <source>
        <dbReference type="ARBA" id="ARBA00023139"/>
    </source>
</evidence>
<dbReference type="FunFam" id="3.20.20.100:FF:000005">
    <property type="entry name" value="NADP(H)-dependent aldo-keto reductase"/>
    <property type="match status" value="1"/>
</dbReference>
<dbReference type="SUPFAM" id="SSF50182">
    <property type="entry name" value="Sm-like ribonucleoproteins"/>
    <property type="match status" value="1"/>
</dbReference>
<dbReference type="NCBIfam" id="NF033216">
    <property type="entry name" value="lipo_YgdI_YgdR"/>
    <property type="match status" value="1"/>
</dbReference>
<evidence type="ECO:0000259" key="11">
    <source>
        <dbReference type="Pfam" id="PF06004"/>
    </source>
</evidence>
<evidence type="ECO:0000256" key="1">
    <source>
        <dbReference type="ARBA" id="ARBA00022475"/>
    </source>
</evidence>
<dbReference type="InterPro" id="IPR036812">
    <property type="entry name" value="NAD(P)_OxRdtase_dom_sf"/>
</dbReference>
<dbReference type="CDD" id="cd19094">
    <property type="entry name" value="AKR_Tas-like"/>
    <property type="match status" value="1"/>
</dbReference>
<feature type="domain" description="Lipoprotein YgdI/YgdR-like SH3-like" evidence="11">
    <location>
        <begin position="23"/>
        <end position="71"/>
    </location>
</feature>
<dbReference type="InterPro" id="IPR020471">
    <property type="entry name" value="AKR"/>
</dbReference>
<dbReference type="NCBIfam" id="NF007912">
    <property type="entry name" value="PRK10625.1"/>
    <property type="match status" value="1"/>
</dbReference>
<dbReference type="Proteomes" id="UP000254088">
    <property type="component" value="Unassembled WGS sequence"/>
</dbReference>
<dbReference type="InterPro" id="IPR047807">
    <property type="entry name" value="YgdI/YgdR-like_SH3-like"/>
</dbReference>
<dbReference type="SUPFAM" id="SSF51430">
    <property type="entry name" value="NAD(P)-linked oxidoreductase"/>
    <property type="match status" value="1"/>
</dbReference>
<organism evidence="12 13">
    <name type="scientific">Escherichia coli</name>
    <dbReference type="NCBI Taxonomy" id="562"/>
    <lineage>
        <taxon>Bacteria</taxon>
        <taxon>Pseudomonadati</taxon>
        <taxon>Pseudomonadota</taxon>
        <taxon>Gammaproteobacteria</taxon>
        <taxon>Enterobacterales</taxon>
        <taxon>Enterobacteriaceae</taxon>
        <taxon>Escherichia</taxon>
    </lineage>
</organism>
<evidence type="ECO:0000256" key="4">
    <source>
        <dbReference type="ARBA" id="ARBA00023002"/>
    </source>
</evidence>
<dbReference type="InterPro" id="IPR050523">
    <property type="entry name" value="AKR_Detox_Biosynth"/>
</dbReference>
<dbReference type="PANTHER" id="PTHR43364">
    <property type="entry name" value="NADH-SPECIFIC METHYLGLYOXAL REDUCTASE-RELATED"/>
    <property type="match status" value="1"/>
</dbReference>
<keyword evidence="1" id="KW-1003">Cell membrane</keyword>
<keyword evidence="2" id="KW-0732">Signal</keyword>
<evidence type="ECO:0000313" key="13">
    <source>
        <dbReference type="Proteomes" id="UP000254088"/>
    </source>
</evidence>
<evidence type="ECO:0000256" key="9">
    <source>
        <dbReference type="ARBA" id="ARBA00070119"/>
    </source>
</evidence>
<gene>
    <name evidence="12" type="primary">tas</name>
    <name evidence="12" type="ORF">NCTC10429_01667</name>
</gene>
<protein>
    <recommendedName>
        <fullName evidence="9">Protein tas</fullName>
    </recommendedName>
</protein>
<evidence type="ECO:0000256" key="3">
    <source>
        <dbReference type="ARBA" id="ARBA00022857"/>
    </source>
</evidence>
<feature type="domain" description="NADP-dependent oxidoreductase" evidence="10">
    <location>
        <begin position="125"/>
        <end position="446"/>
    </location>
</feature>
<proteinExistence type="inferred from homology"/>
<dbReference type="InterPro" id="IPR010920">
    <property type="entry name" value="LSM_dom_sf"/>
</dbReference>
<accession>A0A377C4Z9</accession>
<evidence type="ECO:0000256" key="8">
    <source>
        <dbReference type="ARBA" id="ARBA00038157"/>
    </source>
</evidence>
<dbReference type="Pfam" id="PF00248">
    <property type="entry name" value="Aldo_ket_red"/>
    <property type="match status" value="1"/>
</dbReference>
<comment type="similarity">
    <text evidence="8">Belongs to the aldo/keto reductase family. Aldo/keto reductase 2 subfamily.</text>
</comment>
<keyword evidence="6" id="KW-0564">Palmitate</keyword>
<dbReference type="PROSITE" id="PS51257">
    <property type="entry name" value="PROKAR_LIPOPROTEIN"/>
    <property type="match status" value="1"/>
</dbReference>
<dbReference type="PANTHER" id="PTHR43364:SF4">
    <property type="entry name" value="NAD(P)-LINKED OXIDOREDUCTASE SUPERFAMILY PROTEIN"/>
    <property type="match status" value="1"/>
</dbReference>
<evidence type="ECO:0000259" key="10">
    <source>
        <dbReference type="Pfam" id="PF00248"/>
    </source>
</evidence>
<name>A0A377C4Z9_ECOLX</name>
<dbReference type="EMBL" id="UGEX01000001">
    <property type="protein sequence ID" value="STL82509.1"/>
    <property type="molecule type" value="Genomic_DNA"/>
</dbReference>
<evidence type="ECO:0000313" key="12">
    <source>
        <dbReference type="EMBL" id="STL82509.1"/>
    </source>
</evidence>
<keyword evidence="7" id="KW-0449">Lipoprotein</keyword>
<evidence type="ECO:0000256" key="5">
    <source>
        <dbReference type="ARBA" id="ARBA00023136"/>
    </source>
</evidence>
<evidence type="ECO:0000256" key="7">
    <source>
        <dbReference type="ARBA" id="ARBA00023288"/>
    </source>
</evidence>